<organism evidence="1">
    <name type="scientific">Arundo donax</name>
    <name type="common">Giant reed</name>
    <name type="synonym">Donax arundinaceus</name>
    <dbReference type="NCBI Taxonomy" id="35708"/>
    <lineage>
        <taxon>Eukaryota</taxon>
        <taxon>Viridiplantae</taxon>
        <taxon>Streptophyta</taxon>
        <taxon>Embryophyta</taxon>
        <taxon>Tracheophyta</taxon>
        <taxon>Spermatophyta</taxon>
        <taxon>Magnoliopsida</taxon>
        <taxon>Liliopsida</taxon>
        <taxon>Poales</taxon>
        <taxon>Poaceae</taxon>
        <taxon>PACMAD clade</taxon>
        <taxon>Arundinoideae</taxon>
        <taxon>Arundineae</taxon>
        <taxon>Arundo</taxon>
    </lineage>
</organism>
<name>A0A0A9AEQ9_ARUDO</name>
<sequence>MHVIIVSRDETHVRSTTCTCGLYNSVILKVLS</sequence>
<reference evidence="1" key="2">
    <citation type="journal article" date="2015" name="Data Brief">
        <title>Shoot transcriptome of the giant reed, Arundo donax.</title>
        <authorList>
            <person name="Barrero R.A."/>
            <person name="Guerrero F.D."/>
            <person name="Moolhuijzen P."/>
            <person name="Goolsby J.A."/>
            <person name="Tidwell J."/>
            <person name="Bellgard S.E."/>
            <person name="Bellgard M.I."/>
        </authorList>
    </citation>
    <scope>NUCLEOTIDE SEQUENCE</scope>
    <source>
        <tissue evidence="1">Shoot tissue taken approximately 20 cm above the soil surface</tissue>
    </source>
</reference>
<evidence type="ECO:0000313" key="1">
    <source>
        <dbReference type="EMBL" id="JAD50109.1"/>
    </source>
</evidence>
<dbReference type="EMBL" id="GBRH01247786">
    <property type="protein sequence ID" value="JAD50109.1"/>
    <property type="molecule type" value="Transcribed_RNA"/>
</dbReference>
<protein>
    <submittedName>
        <fullName evidence="1">Uncharacterized protein</fullName>
    </submittedName>
</protein>
<reference evidence="1" key="1">
    <citation type="submission" date="2014-09" db="EMBL/GenBank/DDBJ databases">
        <authorList>
            <person name="Magalhaes I.L.F."/>
            <person name="Oliveira U."/>
            <person name="Santos F.R."/>
            <person name="Vidigal T.H.D.A."/>
            <person name="Brescovit A.D."/>
            <person name="Santos A.J."/>
        </authorList>
    </citation>
    <scope>NUCLEOTIDE SEQUENCE</scope>
    <source>
        <tissue evidence="1">Shoot tissue taken approximately 20 cm above the soil surface</tissue>
    </source>
</reference>
<proteinExistence type="predicted"/>
<accession>A0A0A9AEQ9</accession>
<dbReference type="AlphaFoldDB" id="A0A0A9AEQ9"/>